<evidence type="ECO:0000256" key="4">
    <source>
        <dbReference type="ARBA" id="ARBA00022452"/>
    </source>
</evidence>
<evidence type="ECO:0000313" key="18">
    <source>
        <dbReference type="Proteomes" id="UP000663444"/>
    </source>
</evidence>
<dbReference type="KEGG" id="ares:IWH25_14985"/>
<comment type="similarity">
    <text evidence="2 11 13">Belongs to the TonB-dependent receptor family.</text>
</comment>
<dbReference type="Proteomes" id="UP000663444">
    <property type="component" value="Chromosome"/>
</dbReference>
<keyword evidence="3 11" id="KW-0813">Transport</keyword>
<reference evidence="17" key="1">
    <citation type="submission" date="2020-11" db="EMBL/GenBank/DDBJ databases">
        <title>Azospira restricta DSM 18626 genome sequence.</title>
        <authorList>
            <person name="Moe W.M."/>
        </authorList>
    </citation>
    <scope>NUCLEOTIDE SEQUENCE</scope>
    <source>
        <strain evidence="17">DSM 18626</strain>
    </source>
</reference>
<evidence type="ECO:0000256" key="6">
    <source>
        <dbReference type="ARBA" id="ARBA00022729"/>
    </source>
</evidence>
<dbReference type="EMBL" id="CP064781">
    <property type="protein sequence ID" value="QRJ63042.1"/>
    <property type="molecule type" value="Genomic_DNA"/>
</dbReference>
<dbReference type="InterPro" id="IPR012910">
    <property type="entry name" value="Plug_dom"/>
</dbReference>
<evidence type="ECO:0000256" key="11">
    <source>
        <dbReference type="PROSITE-ProRule" id="PRU01360"/>
    </source>
</evidence>
<keyword evidence="7 12" id="KW-0798">TonB box</keyword>
<feature type="domain" description="TonB-dependent receptor plug" evidence="16">
    <location>
        <begin position="46"/>
        <end position="155"/>
    </location>
</feature>
<feature type="signal peptide" evidence="14">
    <location>
        <begin position="1"/>
        <end position="25"/>
    </location>
</feature>
<evidence type="ECO:0000313" key="17">
    <source>
        <dbReference type="EMBL" id="QRJ63042.1"/>
    </source>
</evidence>
<name>A0A974PX27_9RHOO</name>
<evidence type="ECO:0000259" key="15">
    <source>
        <dbReference type="Pfam" id="PF00593"/>
    </source>
</evidence>
<proteinExistence type="inferred from homology"/>
<dbReference type="PROSITE" id="PS00430">
    <property type="entry name" value="TONB_DEPENDENT_REC_1"/>
    <property type="match status" value="1"/>
</dbReference>
<evidence type="ECO:0000259" key="16">
    <source>
        <dbReference type="Pfam" id="PF07715"/>
    </source>
</evidence>
<keyword evidence="9 17" id="KW-0675">Receptor</keyword>
<dbReference type="CDD" id="cd01347">
    <property type="entry name" value="ligand_gated_channel"/>
    <property type="match status" value="1"/>
</dbReference>
<dbReference type="InterPro" id="IPR000531">
    <property type="entry name" value="Beta-barrel_TonB"/>
</dbReference>
<dbReference type="SUPFAM" id="SSF56935">
    <property type="entry name" value="Porins"/>
    <property type="match status" value="1"/>
</dbReference>
<dbReference type="PROSITE" id="PS52016">
    <property type="entry name" value="TONB_DEPENDENT_REC_3"/>
    <property type="match status" value="1"/>
</dbReference>
<dbReference type="InterPro" id="IPR037066">
    <property type="entry name" value="Plug_dom_sf"/>
</dbReference>
<feature type="domain" description="TonB-dependent receptor-like beta-barrel" evidence="15">
    <location>
        <begin position="232"/>
        <end position="684"/>
    </location>
</feature>
<evidence type="ECO:0000256" key="5">
    <source>
        <dbReference type="ARBA" id="ARBA00022692"/>
    </source>
</evidence>
<keyword evidence="8 11" id="KW-0472">Membrane</keyword>
<evidence type="ECO:0000256" key="14">
    <source>
        <dbReference type="SAM" id="SignalP"/>
    </source>
</evidence>
<sequence length="721" mass="77640">MNFPPRFPRRPLALLVAALPAVALADALTLDSVVVTGSRIEHSSFDLPAAIDVVGSERIGADNARVNASEALAAVPGITVLNRQNYAQDLQISSRGFGARSAFGVRGIRLVADGIPASMPDGQGQAATFNLDRAERIEVMRGPLSAVYGNHAGGVIQLFTPDGKGAPSVETNFSAGAWGSWKADVAAQGEAGGVGYVLDASRFATDGYRDHSSATRDQQLAKLSLRPDADSRLTLIANGFRQIDAEDPLGLKWDQYRAAPRSVDAVALTFNTRKSIEHTQGGLNYERRFGDDALQVSAYLGRRSVIQYQSIPTSAQRFTAATSATSTLRKHSGGVIDFDRDFSGVSLRWIMRRELAGGKLTTTFGIDRETSTDERRGYENFVTTSAAFSLTCGSGGTVCGVKGKLRRNETDEVTSTDPYVQAEWQGERWGFLAGLRHSTVRFEVDDRYITTGNGDDSGSVTYRRATPVLAATYKLTPALNLYASAARGFEAPTMNELFYSGANGSFSFDLKPATSRHLEAGVKAFVGDGTRADLALFEVRTEDELVVAASSGGRTSYRNAGKTLRHGAELAVDSLWAHGFSSRVAYTWLRAVYDESFTGSGGTVAAGRRLPGIAAHTLFGELAWRHVASGFHTALEAVARDQIYVEDSNTRPAAPGFAVANLRFGVDRRYGAWQLKAFARVDNLFDRQYVGSVIVGDGNGRYYESAPGRGWLVGAGARYTF</sequence>
<evidence type="ECO:0000256" key="2">
    <source>
        <dbReference type="ARBA" id="ARBA00009810"/>
    </source>
</evidence>
<evidence type="ECO:0000256" key="9">
    <source>
        <dbReference type="ARBA" id="ARBA00023170"/>
    </source>
</evidence>
<dbReference type="RefSeq" id="WP_203386568.1">
    <property type="nucleotide sequence ID" value="NZ_CP064781.1"/>
</dbReference>
<dbReference type="Pfam" id="PF00593">
    <property type="entry name" value="TonB_dep_Rec_b-barrel"/>
    <property type="match status" value="1"/>
</dbReference>
<protein>
    <submittedName>
        <fullName evidence="17">TonB-dependent receptor</fullName>
    </submittedName>
</protein>
<feature type="chain" id="PRO_5037447213" evidence="14">
    <location>
        <begin position="26"/>
        <end position="721"/>
    </location>
</feature>
<dbReference type="GO" id="GO:0009279">
    <property type="term" value="C:cell outer membrane"/>
    <property type="evidence" value="ECO:0007669"/>
    <property type="project" value="UniProtKB-SubCell"/>
</dbReference>
<keyword evidence="6 14" id="KW-0732">Signal</keyword>
<comment type="subcellular location">
    <subcellularLocation>
        <location evidence="1 11">Cell outer membrane</location>
        <topology evidence="1 11">Multi-pass membrane protein</topology>
    </subcellularLocation>
</comment>
<keyword evidence="18" id="KW-1185">Reference proteome</keyword>
<dbReference type="AlphaFoldDB" id="A0A974PX27"/>
<evidence type="ECO:0000256" key="3">
    <source>
        <dbReference type="ARBA" id="ARBA00022448"/>
    </source>
</evidence>
<dbReference type="PANTHER" id="PTHR30069:SF28">
    <property type="entry name" value="TONB-DEPENDENT RECEPTOR YNCD-RELATED"/>
    <property type="match status" value="1"/>
</dbReference>
<evidence type="ECO:0000256" key="7">
    <source>
        <dbReference type="ARBA" id="ARBA00023077"/>
    </source>
</evidence>
<dbReference type="Gene3D" id="2.170.130.10">
    <property type="entry name" value="TonB-dependent receptor, plug domain"/>
    <property type="match status" value="1"/>
</dbReference>
<dbReference type="InterPro" id="IPR039426">
    <property type="entry name" value="TonB-dep_rcpt-like"/>
</dbReference>
<dbReference type="GO" id="GO:0015344">
    <property type="term" value="F:siderophore uptake transmembrane transporter activity"/>
    <property type="evidence" value="ECO:0007669"/>
    <property type="project" value="TreeGrafter"/>
</dbReference>
<accession>A0A974PX27</accession>
<dbReference type="InterPro" id="IPR036942">
    <property type="entry name" value="Beta-barrel_TonB_sf"/>
</dbReference>
<gene>
    <name evidence="17" type="ORF">IWH25_14985</name>
</gene>
<keyword evidence="5 11" id="KW-0812">Transmembrane</keyword>
<evidence type="ECO:0000256" key="10">
    <source>
        <dbReference type="ARBA" id="ARBA00023237"/>
    </source>
</evidence>
<organism evidence="17 18">
    <name type="scientific">Azospira restricta</name>
    <dbReference type="NCBI Taxonomy" id="404405"/>
    <lineage>
        <taxon>Bacteria</taxon>
        <taxon>Pseudomonadati</taxon>
        <taxon>Pseudomonadota</taxon>
        <taxon>Betaproteobacteria</taxon>
        <taxon>Rhodocyclales</taxon>
        <taxon>Rhodocyclaceae</taxon>
        <taxon>Azospira</taxon>
    </lineage>
</organism>
<evidence type="ECO:0000256" key="13">
    <source>
        <dbReference type="RuleBase" id="RU003357"/>
    </source>
</evidence>
<dbReference type="Gene3D" id="2.40.170.20">
    <property type="entry name" value="TonB-dependent receptor, beta-barrel domain"/>
    <property type="match status" value="1"/>
</dbReference>
<keyword evidence="4 11" id="KW-1134">Transmembrane beta strand</keyword>
<evidence type="ECO:0000256" key="12">
    <source>
        <dbReference type="PROSITE-ProRule" id="PRU10143"/>
    </source>
</evidence>
<evidence type="ECO:0000256" key="8">
    <source>
        <dbReference type="ARBA" id="ARBA00023136"/>
    </source>
</evidence>
<feature type="short sequence motif" description="TonB box" evidence="12">
    <location>
        <begin position="32"/>
        <end position="38"/>
    </location>
</feature>
<dbReference type="Pfam" id="PF07715">
    <property type="entry name" value="Plug"/>
    <property type="match status" value="1"/>
</dbReference>
<evidence type="ECO:0000256" key="1">
    <source>
        <dbReference type="ARBA" id="ARBA00004571"/>
    </source>
</evidence>
<dbReference type="PANTHER" id="PTHR30069">
    <property type="entry name" value="TONB-DEPENDENT OUTER MEMBRANE RECEPTOR"/>
    <property type="match status" value="1"/>
</dbReference>
<dbReference type="InterPro" id="IPR010916">
    <property type="entry name" value="TonB_box_CS"/>
</dbReference>
<dbReference type="GO" id="GO:0044718">
    <property type="term" value="P:siderophore transmembrane transport"/>
    <property type="evidence" value="ECO:0007669"/>
    <property type="project" value="TreeGrafter"/>
</dbReference>
<keyword evidence="10 11" id="KW-0998">Cell outer membrane</keyword>